<evidence type="ECO:0000259" key="1">
    <source>
        <dbReference type="SMART" id="SM00966"/>
    </source>
</evidence>
<keyword evidence="3" id="KW-1185">Reference proteome</keyword>
<proteinExistence type="predicted"/>
<feature type="domain" description="SpoVT-AbrB" evidence="1">
    <location>
        <begin position="57"/>
        <end position="104"/>
    </location>
</feature>
<dbReference type="SMART" id="SM00966">
    <property type="entry name" value="SpoVT_AbrB"/>
    <property type="match status" value="2"/>
</dbReference>
<name>A0ABW3LM92_9BACI</name>
<dbReference type="InterPro" id="IPR037914">
    <property type="entry name" value="SpoVT-AbrB_sf"/>
</dbReference>
<organism evidence="2 3">
    <name type="scientific">Virgibacillus byunsanensis</name>
    <dbReference type="NCBI Taxonomy" id="570945"/>
    <lineage>
        <taxon>Bacteria</taxon>
        <taxon>Bacillati</taxon>
        <taxon>Bacillota</taxon>
        <taxon>Bacilli</taxon>
        <taxon>Bacillales</taxon>
        <taxon>Bacillaceae</taxon>
        <taxon>Virgibacillus</taxon>
    </lineage>
</organism>
<dbReference type="Gene3D" id="2.10.260.10">
    <property type="match status" value="1"/>
</dbReference>
<keyword evidence="2" id="KW-0238">DNA-binding</keyword>
<dbReference type="EMBL" id="JBHTKJ010000027">
    <property type="protein sequence ID" value="MFD1038923.1"/>
    <property type="molecule type" value="Genomic_DNA"/>
</dbReference>
<comment type="caution">
    <text evidence="2">The sequence shown here is derived from an EMBL/GenBank/DDBJ whole genome shotgun (WGS) entry which is preliminary data.</text>
</comment>
<evidence type="ECO:0000313" key="3">
    <source>
        <dbReference type="Proteomes" id="UP001597040"/>
    </source>
</evidence>
<dbReference type="SUPFAM" id="SSF89447">
    <property type="entry name" value="AbrB/MazE/MraZ-like"/>
    <property type="match status" value="2"/>
</dbReference>
<gene>
    <name evidence="2" type="ORF">ACFQ3N_11050</name>
</gene>
<sequence length="105" mass="12238">MYSLQKTKTIGNNGMINLPKKWVAEFGFHLGELVEIRIQNREIWISHYQEETTENVRYITARQNVSIPSEIRNLLNLDKGNKLKLYVEPNEKSFVFIPIDKNGSS</sequence>
<dbReference type="InterPro" id="IPR007159">
    <property type="entry name" value="SpoVT-AbrB_dom"/>
</dbReference>
<feature type="domain" description="SpoVT-AbrB" evidence="1">
    <location>
        <begin position="8"/>
        <end position="51"/>
    </location>
</feature>
<dbReference type="Proteomes" id="UP001597040">
    <property type="component" value="Unassembled WGS sequence"/>
</dbReference>
<protein>
    <submittedName>
        <fullName evidence="2">AbrB/MazE/SpoVT family DNA-binding domain-containing protein</fullName>
    </submittedName>
</protein>
<dbReference type="GO" id="GO:0003677">
    <property type="term" value="F:DNA binding"/>
    <property type="evidence" value="ECO:0007669"/>
    <property type="project" value="UniProtKB-KW"/>
</dbReference>
<reference evidence="3" key="1">
    <citation type="journal article" date="2019" name="Int. J. Syst. Evol. Microbiol.">
        <title>The Global Catalogue of Microorganisms (GCM) 10K type strain sequencing project: providing services to taxonomists for standard genome sequencing and annotation.</title>
        <authorList>
            <consortium name="The Broad Institute Genomics Platform"/>
            <consortium name="The Broad Institute Genome Sequencing Center for Infectious Disease"/>
            <person name="Wu L."/>
            <person name="Ma J."/>
        </authorList>
    </citation>
    <scope>NUCLEOTIDE SEQUENCE [LARGE SCALE GENOMIC DNA]</scope>
    <source>
        <strain evidence="3">CCUG 56754</strain>
    </source>
</reference>
<accession>A0ABW3LM92</accession>
<dbReference type="Pfam" id="PF04014">
    <property type="entry name" value="MazE_antitoxin"/>
    <property type="match status" value="2"/>
</dbReference>
<evidence type="ECO:0000313" key="2">
    <source>
        <dbReference type="EMBL" id="MFD1038923.1"/>
    </source>
</evidence>